<reference evidence="2" key="1">
    <citation type="submission" date="2023-06" db="EMBL/GenBank/DDBJ databases">
        <title>Genome-scale phylogeny and comparative genomics of the fungal order Sordariales.</title>
        <authorList>
            <consortium name="Lawrence Berkeley National Laboratory"/>
            <person name="Hensen N."/>
            <person name="Bonometti L."/>
            <person name="Westerberg I."/>
            <person name="Brannstrom I.O."/>
            <person name="Guillou S."/>
            <person name="Cros-Aarteil S."/>
            <person name="Calhoun S."/>
            <person name="Haridas S."/>
            <person name="Kuo A."/>
            <person name="Mondo S."/>
            <person name="Pangilinan J."/>
            <person name="Riley R."/>
            <person name="Labutti K."/>
            <person name="Andreopoulos B."/>
            <person name="Lipzen A."/>
            <person name="Chen C."/>
            <person name="Yanf M."/>
            <person name="Daum C."/>
            <person name="Ng V."/>
            <person name="Clum A."/>
            <person name="Steindorff A."/>
            <person name="Ohm R."/>
            <person name="Martin F."/>
            <person name="Silar P."/>
            <person name="Natvig D."/>
            <person name="Lalanne C."/>
            <person name="Gautier V."/>
            <person name="Ament-Velasquez S.L."/>
            <person name="Kruys A."/>
            <person name="Hutchinson M.I."/>
            <person name="Powell A.J."/>
            <person name="Barry K."/>
            <person name="Miller A.N."/>
            <person name="Grigoriev I.V."/>
            <person name="Debuchy R."/>
            <person name="Gladieux P."/>
            <person name="Thoren M.H."/>
            <person name="Johannesson H."/>
        </authorList>
    </citation>
    <scope>NUCLEOTIDE SEQUENCE</scope>
    <source>
        <strain evidence="2">CBS 606.72</strain>
    </source>
</reference>
<feature type="transmembrane region" description="Helical" evidence="1">
    <location>
        <begin position="21"/>
        <end position="40"/>
    </location>
</feature>
<organism evidence="2 3">
    <name type="scientific">Immersiella caudata</name>
    <dbReference type="NCBI Taxonomy" id="314043"/>
    <lineage>
        <taxon>Eukaryota</taxon>
        <taxon>Fungi</taxon>
        <taxon>Dikarya</taxon>
        <taxon>Ascomycota</taxon>
        <taxon>Pezizomycotina</taxon>
        <taxon>Sordariomycetes</taxon>
        <taxon>Sordariomycetidae</taxon>
        <taxon>Sordariales</taxon>
        <taxon>Lasiosphaeriaceae</taxon>
        <taxon>Immersiella</taxon>
    </lineage>
</organism>
<protein>
    <submittedName>
        <fullName evidence="2">Uncharacterized protein</fullName>
    </submittedName>
</protein>
<name>A0AA39XDH3_9PEZI</name>
<dbReference type="Proteomes" id="UP001175000">
    <property type="component" value="Unassembled WGS sequence"/>
</dbReference>
<dbReference type="EMBL" id="JAULSU010000001">
    <property type="protein sequence ID" value="KAK0631948.1"/>
    <property type="molecule type" value="Genomic_DNA"/>
</dbReference>
<keyword evidence="1" id="KW-1133">Transmembrane helix</keyword>
<gene>
    <name evidence="2" type="ORF">B0T14DRAFT_16453</name>
</gene>
<sequence length="70" mass="8071">MAFSAASSKSKSAGRQAFRKYIIICSLPSSAFCLTTLYDLHHQHRGFFFSCLPLYYMPLRSLWLLGEEEF</sequence>
<keyword evidence="1" id="KW-0472">Membrane</keyword>
<dbReference type="AlphaFoldDB" id="A0AA39XDH3"/>
<proteinExistence type="predicted"/>
<evidence type="ECO:0000313" key="2">
    <source>
        <dbReference type="EMBL" id="KAK0631948.1"/>
    </source>
</evidence>
<evidence type="ECO:0000256" key="1">
    <source>
        <dbReference type="SAM" id="Phobius"/>
    </source>
</evidence>
<accession>A0AA39XDH3</accession>
<keyword evidence="1" id="KW-0812">Transmembrane</keyword>
<evidence type="ECO:0000313" key="3">
    <source>
        <dbReference type="Proteomes" id="UP001175000"/>
    </source>
</evidence>
<comment type="caution">
    <text evidence="2">The sequence shown here is derived from an EMBL/GenBank/DDBJ whole genome shotgun (WGS) entry which is preliminary data.</text>
</comment>
<keyword evidence="3" id="KW-1185">Reference proteome</keyword>